<accession>A0A0E9N8M5</accession>
<name>A0A0E9N8M5_SAICN</name>
<organism evidence="2 3">
    <name type="scientific">Saitoella complicata (strain BCRC 22490 / CBS 7301 / JCM 7358 / NBRC 10748 / NRRL Y-17804)</name>
    <dbReference type="NCBI Taxonomy" id="698492"/>
    <lineage>
        <taxon>Eukaryota</taxon>
        <taxon>Fungi</taxon>
        <taxon>Dikarya</taxon>
        <taxon>Ascomycota</taxon>
        <taxon>Taphrinomycotina</taxon>
        <taxon>Taphrinomycotina incertae sedis</taxon>
        <taxon>Saitoella</taxon>
    </lineage>
</organism>
<dbReference type="SUPFAM" id="SSF53613">
    <property type="entry name" value="Ribokinase-like"/>
    <property type="match status" value="1"/>
</dbReference>
<dbReference type="InterPro" id="IPR029056">
    <property type="entry name" value="Ribokinase-like"/>
</dbReference>
<feature type="domain" description="Carbohydrate kinase PfkB" evidence="1">
    <location>
        <begin position="197"/>
        <end position="325"/>
    </location>
</feature>
<dbReference type="OMA" id="VIKSWNT"/>
<comment type="caution">
    <text evidence="2">The sequence shown here is derived from an EMBL/GenBank/DDBJ whole genome shotgun (WGS) entry which is preliminary data.</text>
</comment>
<proteinExistence type="predicted"/>
<evidence type="ECO:0000259" key="1">
    <source>
        <dbReference type="Pfam" id="PF00294"/>
    </source>
</evidence>
<dbReference type="PANTHER" id="PTHR47098:SF2">
    <property type="entry name" value="PROTEIN MAK32"/>
    <property type="match status" value="1"/>
</dbReference>
<protein>
    <recommendedName>
        <fullName evidence="1">Carbohydrate kinase PfkB domain-containing protein</fullName>
    </recommendedName>
</protein>
<sequence length="506" mass="55420">MHPAFTLNLHVSIYSDMTESMEPMDSLLMVTLGMFIIDRLVFEDGAILDDVTGGAGTWALLGARVHLQPPESKGVAMIVDAGSDFPDSVREDIDSWQTETLVRSTPERLTTRGLNTYGPGDYRGFSYMAPKLRIEVDDLEGPLLNSRAYHLICTPQRAESSAKRTLERRAEHGLPTEPAPHFIWEPVPDECKPENWKACLSALKHISVITPNHGESAAFLGRPEPTALPEIAAISRLYVDAGIGPAGDGCIVIRSGALGCVIASRDNGWLHLPAYHTDSSKVKDPTGAGNAFCGGLALGYPNVDLVEAARMGIVSASFAIEQVGVPVLGYAGTEEVWNGVNVQERMEEYRGRTKDARVVKGGEGGGHALENVPARPVSSQVIYRVWRLMNPGSPQHPRRRLLRITPIQSRNANSSTQPISRTMSTYCNDDAFLIYCSSCSSHYLYTVITFLEMPIPKLRERKTKNTTLGLKTGPSQPQENVNSSLTSHVPFNQYLPYKLKSSSMLT</sequence>
<evidence type="ECO:0000313" key="2">
    <source>
        <dbReference type="EMBL" id="GAO46051.1"/>
    </source>
</evidence>
<dbReference type="EMBL" id="BACD03000002">
    <property type="protein sequence ID" value="GAO46051.1"/>
    <property type="molecule type" value="Genomic_DNA"/>
</dbReference>
<reference evidence="2 3" key="1">
    <citation type="journal article" date="2011" name="J. Gen. Appl. Microbiol.">
        <title>Draft genome sequencing of the enigmatic yeast Saitoella complicata.</title>
        <authorList>
            <person name="Nishida H."/>
            <person name="Hamamoto M."/>
            <person name="Sugiyama J."/>
        </authorList>
    </citation>
    <scope>NUCLEOTIDE SEQUENCE [LARGE SCALE GENOMIC DNA]</scope>
    <source>
        <strain evidence="2 3">NRRL Y-17804</strain>
    </source>
</reference>
<dbReference type="Gene3D" id="3.40.1190.20">
    <property type="match status" value="1"/>
</dbReference>
<reference evidence="2 3" key="2">
    <citation type="journal article" date="2014" name="J. Gen. Appl. Microbiol.">
        <title>The early diverging ascomycetous budding yeast Saitoella complicata has three histone deacetylases belonging to the Clr6, Hos2, and Rpd3 lineages.</title>
        <authorList>
            <person name="Nishida H."/>
            <person name="Matsumoto T."/>
            <person name="Kondo S."/>
            <person name="Hamamoto M."/>
            <person name="Yoshikawa H."/>
        </authorList>
    </citation>
    <scope>NUCLEOTIDE SEQUENCE [LARGE SCALE GENOMIC DNA]</scope>
    <source>
        <strain evidence="2 3">NRRL Y-17804</strain>
    </source>
</reference>
<dbReference type="AlphaFoldDB" id="A0A0E9N8M5"/>
<dbReference type="Proteomes" id="UP000033140">
    <property type="component" value="Unassembled WGS sequence"/>
</dbReference>
<gene>
    <name evidence="2" type="ORF">G7K_0294-t1</name>
</gene>
<dbReference type="STRING" id="698492.A0A0E9N8M5"/>
<dbReference type="PANTHER" id="PTHR47098">
    <property type="entry name" value="PROTEIN MAK32"/>
    <property type="match status" value="1"/>
</dbReference>
<reference evidence="2 3" key="3">
    <citation type="journal article" date="2015" name="Genome Announc.">
        <title>Draft Genome Sequence of the Archiascomycetous Yeast Saitoella complicata.</title>
        <authorList>
            <person name="Yamauchi K."/>
            <person name="Kondo S."/>
            <person name="Hamamoto M."/>
            <person name="Takahashi Y."/>
            <person name="Ogura Y."/>
            <person name="Hayashi T."/>
            <person name="Nishida H."/>
        </authorList>
    </citation>
    <scope>NUCLEOTIDE SEQUENCE [LARGE SCALE GENOMIC DNA]</scope>
    <source>
        <strain evidence="2 3">NRRL Y-17804</strain>
    </source>
</reference>
<dbReference type="Pfam" id="PF00294">
    <property type="entry name" value="PfkB"/>
    <property type="match status" value="1"/>
</dbReference>
<dbReference type="InterPro" id="IPR011611">
    <property type="entry name" value="PfkB_dom"/>
</dbReference>
<keyword evidence="3" id="KW-1185">Reference proteome</keyword>
<evidence type="ECO:0000313" key="3">
    <source>
        <dbReference type="Proteomes" id="UP000033140"/>
    </source>
</evidence>